<keyword evidence="4" id="KW-0862">Zinc</keyword>
<dbReference type="GO" id="GO:0008237">
    <property type="term" value="F:metallopeptidase activity"/>
    <property type="evidence" value="ECO:0007669"/>
    <property type="project" value="UniProtKB-KW"/>
</dbReference>
<dbReference type="InterPro" id="IPR007863">
    <property type="entry name" value="Peptidase_M16_C"/>
</dbReference>
<reference evidence="8" key="1">
    <citation type="journal article" date="2020" name="mSystems">
        <title>Genome- and Community-Level Interaction Insights into Carbon Utilization and Element Cycling Functions of Hydrothermarchaeota in Hydrothermal Sediment.</title>
        <authorList>
            <person name="Zhou Z."/>
            <person name="Liu Y."/>
            <person name="Xu W."/>
            <person name="Pan J."/>
            <person name="Luo Z.H."/>
            <person name="Li M."/>
        </authorList>
    </citation>
    <scope>NUCLEOTIDE SEQUENCE [LARGE SCALE GENOMIC DNA]</scope>
    <source>
        <strain evidence="8">SpSt-479</strain>
    </source>
</reference>
<protein>
    <submittedName>
        <fullName evidence="8">Insulinase family protein</fullName>
    </submittedName>
</protein>
<organism evidence="8">
    <name type="scientific">Ignavibacterium album</name>
    <dbReference type="NCBI Taxonomy" id="591197"/>
    <lineage>
        <taxon>Bacteria</taxon>
        <taxon>Pseudomonadati</taxon>
        <taxon>Ignavibacteriota</taxon>
        <taxon>Ignavibacteria</taxon>
        <taxon>Ignavibacteriales</taxon>
        <taxon>Ignavibacteriaceae</taxon>
        <taxon>Ignavibacterium</taxon>
    </lineage>
</organism>
<evidence type="ECO:0000259" key="7">
    <source>
        <dbReference type="Pfam" id="PF05193"/>
    </source>
</evidence>
<dbReference type="InterPro" id="IPR011249">
    <property type="entry name" value="Metalloenz_LuxS/M16"/>
</dbReference>
<evidence type="ECO:0000259" key="6">
    <source>
        <dbReference type="Pfam" id="PF00675"/>
    </source>
</evidence>
<dbReference type="EMBL" id="DSUJ01000008">
    <property type="protein sequence ID" value="HFI90701.1"/>
    <property type="molecule type" value="Genomic_DNA"/>
</dbReference>
<dbReference type="GO" id="GO:0006508">
    <property type="term" value="P:proteolysis"/>
    <property type="evidence" value="ECO:0007669"/>
    <property type="project" value="UniProtKB-KW"/>
</dbReference>
<sequence length="421" mass="48272">MSLFNLAYTKTKLKNGLEIILHQDNSLPLVAVNIWYKVGSANEWKGKTGLAHLFEHMMFQGSLNVPKEMHFKYIQEAGGILNGSTSFDRTNYFEKLPSNALEIALWLESDRMGFLLDALNEEKLENQKSVVINERLERYDNQPYGLAWEILVKNFFPENHPYSWPTIGSKEDIESFTLDDVINFFKAYYSPSNATLVVAGDINLSETLNLIEKYFGEIPSYQTPSSPVPKDSDLSENRFVEHKDNVQLPRLYLAFPSARIFQPKDAEFEILSDILSGSKNSRLNKRLVIENQIAQDVSAFQFSGKYGGFFVIVSTAKPGIALSEMKKIIFEEVSKIISESISEKELTKTRNKIKSGFVSSLQNLNNTADHLNHYNFYLNEPNSFEWDINRYLAIQPDDIKKICEELLNKNYLELNIIPKEK</sequence>
<dbReference type="InterPro" id="IPR050626">
    <property type="entry name" value="Peptidase_M16"/>
</dbReference>
<dbReference type="Pfam" id="PF05193">
    <property type="entry name" value="Peptidase_M16_C"/>
    <property type="match status" value="1"/>
</dbReference>
<comment type="caution">
    <text evidence="8">The sequence shown here is derived from an EMBL/GenBank/DDBJ whole genome shotgun (WGS) entry which is preliminary data.</text>
</comment>
<dbReference type="SUPFAM" id="SSF63411">
    <property type="entry name" value="LuxS/MPP-like metallohydrolase"/>
    <property type="match status" value="2"/>
</dbReference>
<evidence type="ECO:0000256" key="5">
    <source>
        <dbReference type="ARBA" id="ARBA00023049"/>
    </source>
</evidence>
<dbReference type="AlphaFoldDB" id="A0A7V2ZIP3"/>
<evidence type="ECO:0000256" key="3">
    <source>
        <dbReference type="ARBA" id="ARBA00022801"/>
    </source>
</evidence>
<dbReference type="Pfam" id="PF00675">
    <property type="entry name" value="Peptidase_M16"/>
    <property type="match status" value="1"/>
</dbReference>
<gene>
    <name evidence="8" type="ORF">ENS31_04100</name>
</gene>
<proteinExistence type="inferred from homology"/>
<dbReference type="Gene3D" id="3.30.830.10">
    <property type="entry name" value="Metalloenzyme, LuxS/M16 peptidase-like"/>
    <property type="match status" value="2"/>
</dbReference>
<keyword evidence="5" id="KW-0482">Metalloprotease</keyword>
<dbReference type="GO" id="GO:0046872">
    <property type="term" value="F:metal ion binding"/>
    <property type="evidence" value="ECO:0007669"/>
    <property type="project" value="InterPro"/>
</dbReference>
<name>A0A7V2ZIP3_9BACT</name>
<dbReference type="PANTHER" id="PTHR43690">
    <property type="entry name" value="NARDILYSIN"/>
    <property type="match status" value="1"/>
</dbReference>
<keyword evidence="3" id="KW-0378">Hydrolase</keyword>
<evidence type="ECO:0000313" key="8">
    <source>
        <dbReference type="EMBL" id="HFI90701.1"/>
    </source>
</evidence>
<keyword evidence="2" id="KW-0645">Protease</keyword>
<evidence type="ECO:0000256" key="1">
    <source>
        <dbReference type="ARBA" id="ARBA00007261"/>
    </source>
</evidence>
<evidence type="ECO:0000256" key="4">
    <source>
        <dbReference type="ARBA" id="ARBA00022833"/>
    </source>
</evidence>
<evidence type="ECO:0000256" key="2">
    <source>
        <dbReference type="ARBA" id="ARBA00022670"/>
    </source>
</evidence>
<dbReference type="PANTHER" id="PTHR43690:SF35">
    <property type="entry name" value="NON-CATALYTIC MEMBER OF PEPTIDASE SUBFAMILY M16B-RELATED"/>
    <property type="match status" value="1"/>
</dbReference>
<dbReference type="InterPro" id="IPR011765">
    <property type="entry name" value="Pept_M16_N"/>
</dbReference>
<accession>A0A7V2ZIP3</accession>
<feature type="domain" description="Peptidase M16 N-terminal" evidence="6">
    <location>
        <begin position="20"/>
        <end position="156"/>
    </location>
</feature>
<feature type="domain" description="Peptidase M16 C-terminal" evidence="7">
    <location>
        <begin position="175"/>
        <end position="352"/>
    </location>
</feature>
<comment type="similarity">
    <text evidence="1">Belongs to the peptidase M16 family.</text>
</comment>